<accession>A0A9Q0R333</accession>
<proteinExistence type="predicted"/>
<protein>
    <submittedName>
        <fullName evidence="2">Uncharacterized protein</fullName>
    </submittedName>
</protein>
<dbReference type="EMBL" id="JAMYWD010000001">
    <property type="protein sequence ID" value="KAJ4981120.1"/>
    <property type="molecule type" value="Genomic_DNA"/>
</dbReference>
<keyword evidence="3" id="KW-1185">Reference proteome</keyword>
<evidence type="ECO:0000313" key="3">
    <source>
        <dbReference type="Proteomes" id="UP001141806"/>
    </source>
</evidence>
<dbReference type="Proteomes" id="UP001141806">
    <property type="component" value="Unassembled WGS sequence"/>
</dbReference>
<sequence>MAMAAKAIPTISPVPQPHSQHQPQPQPQPQALIKTHTQPLISSSHHSPTTRCYLPEKDLPSAEDLSIVEKFLPLQLATDRSFVASKTMATMKPTLRETVNSQWRSEMYGTDPSHCRPR</sequence>
<dbReference type="AlphaFoldDB" id="A0A9Q0R333"/>
<reference evidence="2" key="1">
    <citation type="journal article" date="2023" name="Plant J.">
        <title>The genome of the king protea, Protea cynaroides.</title>
        <authorList>
            <person name="Chang J."/>
            <person name="Duong T.A."/>
            <person name="Schoeman C."/>
            <person name="Ma X."/>
            <person name="Roodt D."/>
            <person name="Barker N."/>
            <person name="Li Z."/>
            <person name="Van de Peer Y."/>
            <person name="Mizrachi E."/>
        </authorList>
    </citation>
    <scope>NUCLEOTIDE SEQUENCE</scope>
    <source>
        <tissue evidence="2">Young leaves</tissue>
    </source>
</reference>
<feature type="compositionally biased region" description="Polar residues" evidence="1">
    <location>
        <begin position="35"/>
        <end position="50"/>
    </location>
</feature>
<evidence type="ECO:0000256" key="1">
    <source>
        <dbReference type="SAM" id="MobiDB-lite"/>
    </source>
</evidence>
<evidence type="ECO:0000313" key="2">
    <source>
        <dbReference type="EMBL" id="KAJ4981120.1"/>
    </source>
</evidence>
<feature type="region of interest" description="Disordered" evidence="1">
    <location>
        <begin position="1"/>
        <end position="56"/>
    </location>
</feature>
<comment type="caution">
    <text evidence="2">The sequence shown here is derived from an EMBL/GenBank/DDBJ whole genome shotgun (WGS) entry which is preliminary data.</text>
</comment>
<gene>
    <name evidence="2" type="ORF">NE237_031957</name>
</gene>
<name>A0A9Q0R333_9MAGN</name>
<organism evidence="2 3">
    <name type="scientific">Protea cynaroides</name>
    <dbReference type="NCBI Taxonomy" id="273540"/>
    <lineage>
        <taxon>Eukaryota</taxon>
        <taxon>Viridiplantae</taxon>
        <taxon>Streptophyta</taxon>
        <taxon>Embryophyta</taxon>
        <taxon>Tracheophyta</taxon>
        <taxon>Spermatophyta</taxon>
        <taxon>Magnoliopsida</taxon>
        <taxon>Proteales</taxon>
        <taxon>Proteaceae</taxon>
        <taxon>Protea</taxon>
    </lineage>
</organism>